<feature type="region of interest" description="Disordered" evidence="1">
    <location>
        <begin position="141"/>
        <end position="211"/>
    </location>
</feature>
<evidence type="ECO:0000313" key="3">
    <source>
        <dbReference type="EMBL" id="EEN59039.1"/>
    </source>
</evidence>
<proteinExistence type="predicted"/>
<feature type="chain" id="PRO_5002935813" evidence="2">
    <location>
        <begin position="34"/>
        <end position="1140"/>
    </location>
</feature>
<dbReference type="EMBL" id="GG666525">
    <property type="protein sequence ID" value="EEN59039.1"/>
    <property type="molecule type" value="Genomic_DNA"/>
</dbReference>
<feature type="compositionally biased region" description="Basic and acidic residues" evidence="1">
    <location>
        <begin position="1006"/>
        <end position="1021"/>
    </location>
</feature>
<protein>
    <submittedName>
        <fullName evidence="3">Uncharacterized protein</fullName>
    </submittedName>
</protein>
<feature type="compositionally biased region" description="Polar residues" evidence="1">
    <location>
        <begin position="1033"/>
        <end position="1043"/>
    </location>
</feature>
<feature type="region of interest" description="Disordered" evidence="1">
    <location>
        <begin position="993"/>
        <end position="1054"/>
    </location>
</feature>
<reference evidence="3" key="1">
    <citation type="journal article" date="2008" name="Nature">
        <title>The amphioxus genome and the evolution of the chordate karyotype.</title>
        <authorList>
            <consortium name="US DOE Joint Genome Institute (JGI-PGF)"/>
            <person name="Putnam N.H."/>
            <person name="Butts T."/>
            <person name="Ferrier D.E.K."/>
            <person name="Furlong R.F."/>
            <person name="Hellsten U."/>
            <person name="Kawashima T."/>
            <person name="Robinson-Rechavi M."/>
            <person name="Shoguchi E."/>
            <person name="Terry A."/>
            <person name="Yu J.-K."/>
            <person name="Benito-Gutierrez E.L."/>
            <person name="Dubchak I."/>
            <person name="Garcia-Fernandez J."/>
            <person name="Gibson-Brown J.J."/>
            <person name="Grigoriev I.V."/>
            <person name="Horton A.C."/>
            <person name="de Jong P.J."/>
            <person name="Jurka J."/>
            <person name="Kapitonov V.V."/>
            <person name="Kohara Y."/>
            <person name="Kuroki Y."/>
            <person name="Lindquist E."/>
            <person name="Lucas S."/>
            <person name="Osoegawa K."/>
            <person name="Pennacchio L.A."/>
            <person name="Salamov A.A."/>
            <person name="Satou Y."/>
            <person name="Sauka-Spengler T."/>
            <person name="Schmutz J."/>
            <person name="Shin-I T."/>
            <person name="Toyoda A."/>
            <person name="Bronner-Fraser M."/>
            <person name="Fujiyama A."/>
            <person name="Holland L.Z."/>
            <person name="Holland P.W.H."/>
            <person name="Satoh N."/>
            <person name="Rokhsar D.S."/>
        </authorList>
    </citation>
    <scope>NUCLEOTIDE SEQUENCE [LARGE SCALE GENOMIC DNA]</scope>
    <source>
        <strain evidence="3">S238N-H82</strain>
        <tissue evidence="3">Testes</tissue>
    </source>
</reference>
<feature type="compositionally biased region" description="Polar residues" evidence="1">
    <location>
        <begin position="193"/>
        <end position="203"/>
    </location>
</feature>
<feature type="region of interest" description="Disordered" evidence="1">
    <location>
        <begin position="839"/>
        <end position="869"/>
    </location>
</feature>
<gene>
    <name evidence="3" type="ORF">BRAFLDRAFT_84763</name>
</gene>
<feature type="signal peptide" evidence="2">
    <location>
        <begin position="1"/>
        <end position="33"/>
    </location>
</feature>
<dbReference type="AlphaFoldDB" id="C3YL48"/>
<feature type="compositionally biased region" description="Polar residues" evidence="1">
    <location>
        <begin position="308"/>
        <end position="317"/>
    </location>
</feature>
<sequence length="1140" mass="130551">MTSTRSAPPLVRFYITMLMILLVSVVGHPTVLASTYPHDRLPHGQHNRQSINQLITKVTRSANQGPHSPTLMGSDVTKNAANRKWLGDEDQSMTQTSPPAVTNQMEVGRSYGRGNAVRPWAPDEMTGANAPRYQKRLRRQLSDAVKASVPHTGVIREITGDPRLKKLQHDGRRKTKTTGYPGRDVKEPPPLPSNRQGGNTLRSLPNKVFTTGRKDQNRGVVSWPTLCHSEGCSIRKWPKDLKDSEKSKLYQICPTCHWSHLAEMAGKAESSDDMNGAKEQVVNVPLATNERIRNRRYGISTPGEDGIQPSNPDQQRQPLDENAVSLPIIEKQSQSWNLTHNQWKRARTQKQHDKAPPIRGQYKERWIRLVFLGKRELDIWPMSFVTSDDNRQIYDNVWKLEKETDFWNIFAFSYPDSKRSELESVVTKPLSQKRSQFVSRFGKKSLLPNFVNPFSKRRFVMRLGKRDLSEKFPRTLWNWQRRSWNFMTRFGRREPGALFPSRFRKRNNRWVDDLFASRFGKRNASWNQDDARGSFGKRSNPLDNDKFTSRFGKRRVNGNEDNFTSRFGKRENRGAISQFASRFGKRSYRFDQDDFTSRFGKRIGNHVVAELFASRFGKRDNSWDEADLTSRFEKRGPHAVDDLFASRFGKRGNSWDEEEDTNHFGTRNDRWVGDKFSSRFGKRGDSWNKDGDFTSRFGKRNGGKNVDYFASRFGKRTGGEIEDDSSRKRDLQNNKLIFMQRFGTRNNFEKISDKVSHHDVPNEKGWKPEGQIKQVKRSHPTEQVIRIDRRSIDKKPIRGRLILLGRGQDNQHSRLPLLNHRGEPSQDCLGLVHNSSCDAPTHRERRSVIPPDNGSTLEAFQTPDGKSKLPILTTPEAIHKGSDSKPPLIGTISGQVHQHQRAKRGIFGLKKKYLRPVIRLGKKWRIGKYLSGDDSIRAKGRYQSVGRNYSGPQKRALNGRILRLGKRAKKEWKIPKAYIVAHVHGPFRKVLNNSGQRQRSLSDNLPTHEHMTTIPGDHHDALPPFKRTHSSRKSTSPDNTNHIKLSKTGGDILNNGHPRQGIKPHKNQEQIEQHWSPHDIIVRKSNSAKSEANHPSPLLPGKVVLNPVLCTPDRLLIFTQFLELTTAVLRLGGSLVVQGY</sequence>
<feature type="compositionally biased region" description="Polar residues" evidence="1">
    <location>
        <begin position="993"/>
        <end position="1005"/>
    </location>
</feature>
<dbReference type="InParanoid" id="C3YL48"/>
<evidence type="ECO:0000256" key="1">
    <source>
        <dbReference type="SAM" id="MobiDB-lite"/>
    </source>
</evidence>
<evidence type="ECO:0000256" key="2">
    <source>
        <dbReference type="SAM" id="SignalP"/>
    </source>
</evidence>
<organism>
    <name type="scientific">Branchiostoma floridae</name>
    <name type="common">Florida lancelet</name>
    <name type="synonym">Amphioxus</name>
    <dbReference type="NCBI Taxonomy" id="7739"/>
    <lineage>
        <taxon>Eukaryota</taxon>
        <taxon>Metazoa</taxon>
        <taxon>Chordata</taxon>
        <taxon>Cephalochordata</taxon>
        <taxon>Leptocardii</taxon>
        <taxon>Amphioxiformes</taxon>
        <taxon>Branchiostomatidae</taxon>
        <taxon>Branchiostoma</taxon>
    </lineage>
</organism>
<feature type="region of interest" description="Disordered" evidence="1">
    <location>
        <begin position="293"/>
        <end position="318"/>
    </location>
</feature>
<keyword evidence="2" id="KW-0732">Signal</keyword>
<feature type="compositionally biased region" description="Basic and acidic residues" evidence="1">
    <location>
        <begin position="158"/>
        <end position="170"/>
    </location>
</feature>
<name>C3YL48_BRAFL</name>
<accession>C3YL48</accession>